<dbReference type="Pfam" id="PF14244">
    <property type="entry name" value="Retrotran_gag_3"/>
    <property type="match status" value="1"/>
</dbReference>
<reference evidence="2 3" key="1">
    <citation type="submission" date="2014-04" db="EMBL/GenBank/DDBJ databases">
        <authorList>
            <consortium name="DOE Joint Genome Institute"/>
            <person name="Kuo A."/>
            <person name="Kohler A."/>
            <person name="Jargeat P."/>
            <person name="Nagy L.G."/>
            <person name="Floudas D."/>
            <person name="Copeland A."/>
            <person name="Barry K.W."/>
            <person name="Cichocki N."/>
            <person name="Veneault-Fourrey C."/>
            <person name="LaButti K."/>
            <person name="Lindquist E.A."/>
            <person name="Lipzen A."/>
            <person name="Lundell T."/>
            <person name="Morin E."/>
            <person name="Murat C."/>
            <person name="Sun H."/>
            <person name="Tunlid A."/>
            <person name="Henrissat B."/>
            <person name="Grigoriev I.V."/>
            <person name="Hibbett D.S."/>
            <person name="Martin F."/>
            <person name="Nordberg H.P."/>
            <person name="Cantor M.N."/>
            <person name="Hua S.X."/>
        </authorList>
    </citation>
    <scope>NUCLEOTIDE SEQUENCE [LARGE SCALE GENOMIC DNA]</scope>
    <source>
        <strain evidence="2 3">Ve08.2h10</strain>
    </source>
</reference>
<dbReference type="Proteomes" id="UP000054538">
    <property type="component" value="Unassembled WGS sequence"/>
</dbReference>
<feature type="domain" description="Retrotransposon Copia-like N-terminal" evidence="1">
    <location>
        <begin position="41"/>
        <end position="77"/>
    </location>
</feature>
<proteinExistence type="predicted"/>
<evidence type="ECO:0000313" key="3">
    <source>
        <dbReference type="Proteomes" id="UP000054538"/>
    </source>
</evidence>
<dbReference type="EMBL" id="KN831068">
    <property type="protein sequence ID" value="KIK72233.1"/>
    <property type="molecule type" value="Genomic_DNA"/>
</dbReference>
<name>A0A0D0C996_9AGAM</name>
<protein>
    <recommendedName>
        <fullName evidence="1">Retrotransposon Copia-like N-terminal domain-containing protein</fullName>
    </recommendedName>
</protein>
<organism evidence="2 3">
    <name type="scientific">Paxillus rubicundulus Ve08.2h10</name>
    <dbReference type="NCBI Taxonomy" id="930991"/>
    <lineage>
        <taxon>Eukaryota</taxon>
        <taxon>Fungi</taxon>
        <taxon>Dikarya</taxon>
        <taxon>Basidiomycota</taxon>
        <taxon>Agaricomycotina</taxon>
        <taxon>Agaricomycetes</taxon>
        <taxon>Agaricomycetidae</taxon>
        <taxon>Boletales</taxon>
        <taxon>Paxilineae</taxon>
        <taxon>Paxillaceae</taxon>
        <taxon>Paxillus</taxon>
    </lineage>
</organism>
<evidence type="ECO:0000259" key="1">
    <source>
        <dbReference type="Pfam" id="PF14244"/>
    </source>
</evidence>
<dbReference type="OrthoDB" id="2688180at2759"/>
<accession>A0A0D0C996</accession>
<evidence type="ECO:0000313" key="2">
    <source>
        <dbReference type="EMBL" id="KIK72233.1"/>
    </source>
</evidence>
<dbReference type="InParanoid" id="A0A0D0C996"/>
<dbReference type="HOGENOM" id="CLU_2073924_0_0_1"/>
<gene>
    <name evidence="2" type="ORF">PAXRUDRAFT_181098</name>
</gene>
<keyword evidence="3" id="KW-1185">Reference proteome</keyword>
<reference evidence="3" key="2">
    <citation type="submission" date="2015-01" db="EMBL/GenBank/DDBJ databases">
        <title>Evolutionary Origins and Diversification of the Mycorrhizal Mutualists.</title>
        <authorList>
            <consortium name="DOE Joint Genome Institute"/>
            <consortium name="Mycorrhizal Genomics Consortium"/>
            <person name="Kohler A."/>
            <person name="Kuo A."/>
            <person name="Nagy L.G."/>
            <person name="Floudas D."/>
            <person name="Copeland A."/>
            <person name="Barry K.W."/>
            <person name="Cichocki N."/>
            <person name="Veneault-Fourrey C."/>
            <person name="LaButti K."/>
            <person name="Lindquist E.A."/>
            <person name="Lipzen A."/>
            <person name="Lundell T."/>
            <person name="Morin E."/>
            <person name="Murat C."/>
            <person name="Riley R."/>
            <person name="Ohm R."/>
            <person name="Sun H."/>
            <person name="Tunlid A."/>
            <person name="Henrissat B."/>
            <person name="Grigoriev I.V."/>
            <person name="Hibbett D.S."/>
            <person name="Martin F."/>
        </authorList>
    </citation>
    <scope>NUCLEOTIDE SEQUENCE [LARGE SCALE GENOMIC DNA]</scope>
    <source>
        <strain evidence="3">Ve08.2h10</strain>
    </source>
</reference>
<dbReference type="InterPro" id="IPR029472">
    <property type="entry name" value="Copia-like_N"/>
</dbReference>
<sequence length="118" mass="12733">MPTTTGSALTALPSISTPTTATASASHKASHLSSQLYDVPSLENDGTNFQNWKYRVSTVLNIRGLIGLINGTELKPDGSDPLALENWLQGLAVVAVGFHTFLHRLNEFTHSDDLDDLK</sequence>
<dbReference type="AlphaFoldDB" id="A0A0D0C996"/>